<sequence>MELPTKMLDEILCRVPVKYLLRCRSVSKGWCSLIDSTPFVKKQLKQALECNAGGLIINQGGQFYLAEDFRTSFDADDVVAEEISEPLKARISGADFVGAANGLICVSKNKMKEVYIFNPSTRKLKKVPGAPAEFPRSFHMAETCLCGFGYDHLNDDYKVVKIAECYFQFRGKMAIVYSLKTNSWKRIENVPDNNTRFFGNWGMFASGALHWLAIDNPCNGSDILVGFDLGLERFKKVSCPVIDGPFVNFNTKSVVSDGGCLGILDKYPNSRIDVWVMMTDSAAEESWSKAFTVGKKHGTLGYERFVRPVYFSRSGQVVLLEVDSSKLVWYDLERKTIKNVRVRGVPNEFDSHVYTQSLVQLKEDNPPKKKKQGKPKKKHGKRRH</sequence>
<proteinExistence type="predicted"/>
<dbReference type="SUPFAM" id="SSF81383">
    <property type="entry name" value="F-box domain"/>
    <property type="match status" value="1"/>
</dbReference>
<dbReference type="InterPro" id="IPR036047">
    <property type="entry name" value="F-box-like_dom_sf"/>
</dbReference>
<evidence type="ECO:0000313" key="3">
    <source>
        <dbReference type="EMBL" id="KAK1353430.1"/>
    </source>
</evidence>
<reference evidence="3" key="1">
    <citation type="submission" date="2023-02" db="EMBL/GenBank/DDBJ databases">
        <title>Genome of toxic invasive species Heracleum sosnowskyi carries increased number of genes despite the absence of recent whole-genome duplications.</title>
        <authorList>
            <person name="Schelkunov M."/>
            <person name="Shtratnikova V."/>
            <person name="Makarenko M."/>
            <person name="Klepikova A."/>
            <person name="Omelchenko D."/>
            <person name="Novikova G."/>
            <person name="Obukhova E."/>
            <person name="Bogdanov V."/>
            <person name="Penin A."/>
            <person name="Logacheva M."/>
        </authorList>
    </citation>
    <scope>NUCLEOTIDE SEQUENCE</scope>
    <source>
        <strain evidence="3">Hsosn_3</strain>
        <tissue evidence="3">Leaf</tissue>
    </source>
</reference>
<feature type="domain" description="F-box" evidence="2">
    <location>
        <begin position="1"/>
        <end position="43"/>
    </location>
</feature>
<dbReference type="InterPro" id="IPR050796">
    <property type="entry name" value="SCF_F-box_component"/>
</dbReference>
<evidence type="ECO:0000256" key="1">
    <source>
        <dbReference type="SAM" id="MobiDB-lite"/>
    </source>
</evidence>
<comment type="caution">
    <text evidence="3">The sequence shown here is derived from an EMBL/GenBank/DDBJ whole genome shotgun (WGS) entry which is preliminary data.</text>
</comment>
<keyword evidence="4" id="KW-1185">Reference proteome</keyword>
<dbReference type="InterPro" id="IPR017451">
    <property type="entry name" value="F-box-assoc_interact_dom"/>
</dbReference>
<dbReference type="InterPro" id="IPR011043">
    <property type="entry name" value="Gal_Oxase/kelch_b-propeller"/>
</dbReference>
<dbReference type="InterPro" id="IPR013187">
    <property type="entry name" value="F-box-assoc_dom_typ3"/>
</dbReference>
<dbReference type="PANTHER" id="PTHR31672:SF13">
    <property type="entry name" value="F-BOX PROTEIN CPR30-LIKE"/>
    <property type="match status" value="1"/>
</dbReference>
<feature type="compositionally biased region" description="Basic residues" evidence="1">
    <location>
        <begin position="368"/>
        <end position="384"/>
    </location>
</feature>
<dbReference type="EMBL" id="JAUIZM010000013">
    <property type="protein sequence ID" value="KAK1353430.1"/>
    <property type="molecule type" value="Genomic_DNA"/>
</dbReference>
<reference evidence="3" key="2">
    <citation type="submission" date="2023-05" db="EMBL/GenBank/DDBJ databases">
        <authorList>
            <person name="Schelkunov M.I."/>
        </authorList>
    </citation>
    <scope>NUCLEOTIDE SEQUENCE</scope>
    <source>
        <strain evidence="3">Hsosn_3</strain>
        <tissue evidence="3">Leaf</tissue>
    </source>
</reference>
<dbReference type="Proteomes" id="UP001237642">
    <property type="component" value="Unassembled WGS sequence"/>
</dbReference>
<dbReference type="SUPFAM" id="SSF50965">
    <property type="entry name" value="Galactose oxidase, central domain"/>
    <property type="match status" value="1"/>
</dbReference>
<organism evidence="3 4">
    <name type="scientific">Heracleum sosnowskyi</name>
    <dbReference type="NCBI Taxonomy" id="360622"/>
    <lineage>
        <taxon>Eukaryota</taxon>
        <taxon>Viridiplantae</taxon>
        <taxon>Streptophyta</taxon>
        <taxon>Embryophyta</taxon>
        <taxon>Tracheophyta</taxon>
        <taxon>Spermatophyta</taxon>
        <taxon>Magnoliopsida</taxon>
        <taxon>eudicotyledons</taxon>
        <taxon>Gunneridae</taxon>
        <taxon>Pentapetalae</taxon>
        <taxon>asterids</taxon>
        <taxon>campanulids</taxon>
        <taxon>Apiales</taxon>
        <taxon>Apiaceae</taxon>
        <taxon>Apioideae</taxon>
        <taxon>apioid superclade</taxon>
        <taxon>Tordylieae</taxon>
        <taxon>Tordyliinae</taxon>
        <taxon>Heracleum</taxon>
    </lineage>
</organism>
<evidence type="ECO:0000259" key="2">
    <source>
        <dbReference type="PROSITE" id="PS50181"/>
    </source>
</evidence>
<gene>
    <name evidence="3" type="ORF">POM88_052565</name>
</gene>
<feature type="region of interest" description="Disordered" evidence="1">
    <location>
        <begin position="360"/>
        <end position="384"/>
    </location>
</feature>
<dbReference type="AlphaFoldDB" id="A0AAD8LWQ0"/>
<dbReference type="InterPro" id="IPR001810">
    <property type="entry name" value="F-box_dom"/>
</dbReference>
<dbReference type="CDD" id="cd22157">
    <property type="entry name" value="F-box_AtFBW1-like"/>
    <property type="match status" value="1"/>
</dbReference>
<dbReference type="SMART" id="SM00256">
    <property type="entry name" value="FBOX"/>
    <property type="match status" value="1"/>
</dbReference>
<name>A0AAD8LWQ0_9APIA</name>
<evidence type="ECO:0000313" key="4">
    <source>
        <dbReference type="Proteomes" id="UP001237642"/>
    </source>
</evidence>
<accession>A0AAD8LWQ0</accession>
<dbReference type="NCBIfam" id="TIGR01640">
    <property type="entry name" value="F_box_assoc_1"/>
    <property type="match status" value="1"/>
</dbReference>
<dbReference type="PANTHER" id="PTHR31672">
    <property type="entry name" value="BNACNNG10540D PROTEIN"/>
    <property type="match status" value="1"/>
</dbReference>
<dbReference type="PROSITE" id="PS50181">
    <property type="entry name" value="FBOX"/>
    <property type="match status" value="1"/>
</dbReference>
<protein>
    <submittedName>
        <fullName evidence="3">F-box domain-containing protein</fullName>
    </submittedName>
</protein>
<dbReference type="Gene3D" id="1.20.1280.50">
    <property type="match status" value="1"/>
</dbReference>
<dbReference type="Pfam" id="PF00646">
    <property type="entry name" value="F-box"/>
    <property type="match status" value="1"/>
</dbReference>
<dbReference type="Pfam" id="PF08268">
    <property type="entry name" value="FBA_3"/>
    <property type="match status" value="1"/>
</dbReference>